<proteinExistence type="predicted"/>
<accession>A0AAW4BY61</accession>
<keyword evidence="1" id="KW-0472">Membrane</keyword>
<dbReference type="PROSITE" id="PS51257">
    <property type="entry name" value="PROKAR_LIPOPROTEIN"/>
    <property type="match status" value="1"/>
</dbReference>
<dbReference type="AlphaFoldDB" id="A0AAW4BY61"/>
<evidence type="ECO:0000313" key="2">
    <source>
        <dbReference type="EMBL" id="MBF8738152.1"/>
    </source>
</evidence>
<protein>
    <recommendedName>
        <fullName evidence="4">Lipoprotein</fullName>
    </recommendedName>
</protein>
<evidence type="ECO:0008006" key="4">
    <source>
        <dbReference type="Google" id="ProtNLM"/>
    </source>
</evidence>
<feature type="transmembrane region" description="Helical" evidence="1">
    <location>
        <begin position="63"/>
        <end position="82"/>
    </location>
</feature>
<dbReference type="Proteomes" id="UP000639504">
    <property type="component" value="Unassembled WGS sequence"/>
</dbReference>
<keyword evidence="1" id="KW-0812">Transmembrane</keyword>
<evidence type="ECO:0000256" key="1">
    <source>
        <dbReference type="SAM" id="Phobius"/>
    </source>
</evidence>
<gene>
    <name evidence="2" type="ORF">IR015_22360</name>
</gene>
<evidence type="ECO:0000313" key="3">
    <source>
        <dbReference type="Proteomes" id="UP000639504"/>
    </source>
</evidence>
<sequence length="202" mass="22467">MKLIEPLSSALLVTGCVYVAGISQYSALMHCFGVNPAFSQPSIDKIFYDGGLITFELFVKHFLLFSLFVFGVFVGLSLNVLWRAKGNVALRRLYWSSAIQKGRVIYSFLSSASGTILFVYLIFLTFSSYNKGVSDGGRVADMFLSICHAVELKKDGKSIKGCAFSKDRDSIWFYTIEGDEPRANSKLLSELDQIIYFDPAAL</sequence>
<dbReference type="RefSeq" id="WP_196183457.1">
    <property type="nucleotide sequence ID" value="NZ_JADLJW010000039.1"/>
</dbReference>
<comment type="caution">
    <text evidence="2">The sequence shown here is derived from an EMBL/GenBank/DDBJ whole genome shotgun (WGS) entry which is preliminary data.</text>
</comment>
<reference evidence="2" key="1">
    <citation type="submission" date="2020-10" db="EMBL/GenBank/DDBJ databases">
        <title>Genome sequences of Pseudomonas isolates.</title>
        <authorList>
            <person name="Wessels L."/>
            <person name="Reich F."/>
            <person name="Hammerl J."/>
        </authorList>
    </citation>
    <scope>NUCLEOTIDE SEQUENCE</scope>
    <source>
        <strain evidence="2">20-MO00640-0</strain>
    </source>
</reference>
<organism evidence="2 3">
    <name type="scientific">Pseudomonas putida</name>
    <name type="common">Arthrobacter siderocapsulatus</name>
    <dbReference type="NCBI Taxonomy" id="303"/>
    <lineage>
        <taxon>Bacteria</taxon>
        <taxon>Pseudomonadati</taxon>
        <taxon>Pseudomonadota</taxon>
        <taxon>Gammaproteobacteria</taxon>
        <taxon>Pseudomonadales</taxon>
        <taxon>Pseudomonadaceae</taxon>
        <taxon>Pseudomonas</taxon>
    </lineage>
</organism>
<dbReference type="EMBL" id="JADLKB010000034">
    <property type="protein sequence ID" value="MBF8738152.1"/>
    <property type="molecule type" value="Genomic_DNA"/>
</dbReference>
<name>A0AAW4BY61_PSEPU</name>
<feature type="transmembrane region" description="Helical" evidence="1">
    <location>
        <begin position="103"/>
        <end position="123"/>
    </location>
</feature>
<keyword evidence="1" id="KW-1133">Transmembrane helix</keyword>